<comment type="function">
    <text evidence="7">ATP-dependent serine protease that mediates the selective degradation of mutant and abnormal proteins as well as certain short-lived regulatory proteins. Required for cellular homeostasis and for survival from DNA damage and developmental changes induced by stress. Degrades polypeptides processively to yield small peptide fragments that are 5 to 10 amino acids long. Binds to DNA in a double-stranded, site-specific manner.</text>
</comment>
<dbReference type="PANTHER" id="PTHR43718:SF2">
    <property type="entry name" value="LON PROTEASE HOMOLOG, MITOCHONDRIAL"/>
    <property type="match status" value="1"/>
</dbReference>
<dbReference type="GeneID" id="86940393"/>
<dbReference type="Pfam" id="PF05362">
    <property type="entry name" value="Lon_C"/>
    <property type="match status" value="1"/>
</dbReference>
<dbReference type="InterPro" id="IPR003111">
    <property type="entry name" value="Lon_prtase_N"/>
</dbReference>
<dbReference type="EMBL" id="AGEL01000006">
    <property type="protein sequence ID" value="EHO17014.1"/>
    <property type="molecule type" value="Genomic_DNA"/>
</dbReference>
<evidence type="ECO:0000256" key="10">
    <source>
        <dbReference type="PIRNR" id="PIRNR001174"/>
    </source>
</evidence>
<dbReference type="Gene3D" id="1.20.5.5270">
    <property type="match status" value="1"/>
</dbReference>
<dbReference type="PIRSF" id="PIRSF001174">
    <property type="entry name" value="Lon_proteas"/>
    <property type="match status" value="1"/>
</dbReference>
<dbReference type="Proteomes" id="UP000018466">
    <property type="component" value="Unassembled WGS sequence"/>
</dbReference>
<evidence type="ECO:0000256" key="3">
    <source>
        <dbReference type="ARBA" id="ARBA00022801"/>
    </source>
</evidence>
<dbReference type="RefSeq" id="WP_009532446.1">
    <property type="nucleotide sequence ID" value="NZ_JH590862.1"/>
</dbReference>
<dbReference type="SUPFAM" id="SSF52540">
    <property type="entry name" value="P-loop containing nucleoside triphosphate hydrolases"/>
    <property type="match status" value="1"/>
</dbReference>
<feature type="active site" evidence="11 13">
    <location>
        <position position="721"/>
    </location>
</feature>
<dbReference type="SMART" id="SM00464">
    <property type="entry name" value="LON"/>
    <property type="match status" value="1"/>
</dbReference>
<dbReference type="SUPFAM" id="SSF54211">
    <property type="entry name" value="Ribosomal protein S5 domain 2-like"/>
    <property type="match status" value="1"/>
</dbReference>
<dbReference type="SUPFAM" id="SSF88697">
    <property type="entry name" value="PUA domain-like"/>
    <property type="match status" value="1"/>
</dbReference>
<proteinExistence type="inferred from homology"/>
<organism evidence="18 19">
    <name type="scientific">Stomatobaculum longum</name>
    <dbReference type="NCBI Taxonomy" id="796942"/>
    <lineage>
        <taxon>Bacteria</taxon>
        <taxon>Bacillati</taxon>
        <taxon>Bacillota</taxon>
        <taxon>Clostridia</taxon>
        <taxon>Lachnospirales</taxon>
        <taxon>Lachnospiraceae</taxon>
        <taxon>Stomatobaculum</taxon>
    </lineage>
</organism>
<dbReference type="Gene3D" id="1.20.58.1480">
    <property type="match status" value="1"/>
</dbReference>
<comment type="catalytic activity">
    <reaction evidence="6 10 13">
        <text>Hydrolysis of proteins in presence of ATP.</text>
        <dbReference type="EC" id="3.4.21.53"/>
    </reaction>
</comment>
<dbReference type="Pfam" id="PF22667">
    <property type="entry name" value="Lon_lid"/>
    <property type="match status" value="1"/>
</dbReference>
<dbReference type="InterPro" id="IPR046336">
    <property type="entry name" value="Lon_prtase_N_sf"/>
</dbReference>
<evidence type="ECO:0000256" key="8">
    <source>
        <dbReference type="ARBA" id="ARBA00066743"/>
    </source>
</evidence>
<keyword evidence="2 10" id="KW-0547">Nucleotide-binding</keyword>
<keyword evidence="3 10" id="KW-0378">Hydrolase</keyword>
<evidence type="ECO:0000256" key="5">
    <source>
        <dbReference type="ARBA" id="ARBA00022840"/>
    </source>
</evidence>
<dbReference type="PROSITE" id="PS51786">
    <property type="entry name" value="LON_PROTEOLYTIC"/>
    <property type="match status" value="1"/>
</dbReference>
<evidence type="ECO:0000313" key="19">
    <source>
        <dbReference type="Proteomes" id="UP000018466"/>
    </source>
</evidence>
<dbReference type="Pfam" id="PF02190">
    <property type="entry name" value="LON_substr_bdg"/>
    <property type="match status" value="1"/>
</dbReference>
<dbReference type="InterPro" id="IPR027065">
    <property type="entry name" value="Lon_Prtase"/>
</dbReference>
<keyword evidence="19" id="KW-1185">Reference proteome</keyword>
<dbReference type="GO" id="GO:0005737">
    <property type="term" value="C:cytoplasm"/>
    <property type="evidence" value="ECO:0007669"/>
    <property type="project" value="UniProtKB-SubCell"/>
</dbReference>
<dbReference type="GO" id="GO:0004252">
    <property type="term" value="F:serine-type endopeptidase activity"/>
    <property type="evidence" value="ECO:0007669"/>
    <property type="project" value="UniProtKB-UniRule"/>
</dbReference>
<dbReference type="Gene3D" id="3.40.50.300">
    <property type="entry name" value="P-loop containing nucleotide triphosphate hydrolases"/>
    <property type="match status" value="1"/>
</dbReference>
<evidence type="ECO:0000259" key="16">
    <source>
        <dbReference type="PROSITE" id="PS51786"/>
    </source>
</evidence>
<gene>
    <name evidence="18" type="ORF">HMPREF9623_00613</name>
</gene>
<dbReference type="Gene3D" id="1.10.8.60">
    <property type="match status" value="1"/>
</dbReference>
<comment type="caution">
    <text evidence="18">The sequence shown here is derived from an EMBL/GenBank/DDBJ whole genome shotgun (WGS) entry which is preliminary data.</text>
</comment>
<evidence type="ECO:0000256" key="14">
    <source>
        <dbReference type="RuleBase" id="RU000591"/>
    </source>
</evidence>
<name>A0AA36Y4Y7_9FIRM</name>
<evidence type="ECO:0000256" key="11">
    <source>
        <dbReference type="PIRSR" id="PIRSR001174-1"/>
    </source>
</evidence>
<dbReference type="GO" id="GO:0006515">
    <property type="term" value="P:protein quality control for misfolded or incompletely synthesized proteins"/>
    <property type="evidence" value="ECO:0007669"/>
    <property type="project" value="TreeGrafter"/>
</dbReference>
<sequence length="810" mass="90708">MRTRRRYPVVAMRAQVVLPGGVARFDLSRSRTVAAVEEAMVRDGLIFLVAQKNPEALDPGVSGTYRYGTLCQIRSLTRTSRDTRRAMLFGIRRCSVEQLVLEGDIYEAELYNAPLREIEKDSKEKEAMLRALKGYLQLYAREDKAFAEKYLPRLISQTGLMQLLRDSSSQLPWAWGTGQRLLECNTGDEFYEVLTGELSREIDVVRMRHEYEQKLRVRLDRSQREFMLREQLRIIEEELGEDAGTADDVKAYAEKIDALPAGDEVKQALRRETLRLRHLPQGTQEFALQQNYLDTVLALPFDRVTEDTANLAAAKRVLERDHYGLETVKEKILNCLAVRKLNPTASQDVLCLVGPPGTGKTSIAESIARALGRRYVRISLGGIQDEAELRGHRRTYVGAMPGRIAEALRRAGSKNPLILLDEIDKLSKDYRGQAAAAALLEVLDSSQNRSYRDHYVELPMDLSQVFFLATANTTEGIPAPLMDRMNLIYLSSYTEAEKFHIARRYLLPRARRNAGLTAEQFSLTDGAVRTLIRCYTREAGVRGVERELRALTEKCVRQLLLKKRERFAITAGNLEDYLGKARFPAKRSHRRDEVGVAHGLAYTAAGGVALSVEVEVNVGRGLFRPTGQMGAVMRESAELALVVARQLAVERGTPSGYFREHDFHLHIPAGAIPKDGPSAGAAMALALLSAFRHETVRADLAVTGEITLRGHILPVGGLKEKLLAARRERFTALALPYENRAEITALPKEVTAGLKLYYIREFRELAALALTGRGEETDGEESDNSTPLSGRCLWEKAAEREEGEGEEERN</sequence>
<evidence type="ECO:0000256" key="15">
    <source>
        <dbReference type="SAM" id="MobiDB-lite"/>
    </source>
</evidence>
<dbReference type="GO" id="GO:0016887">
    <property type="term" value="F:ATP hydrolysis activity"/>
    <property type="evidence" value="ECO:0007669"/>
    <property type="project" value="InterPro"/>
</dbReference>
<comment type="similarity">
    <text evidence="10 13 14">Belongs to the peptidase S16 family.</text>
</comment>
<dbReference type="EC" id="3.4.21.53" evidence="8 10"/>
<dbReference type="NCBIfam" id="TIGR00763">
    <property type="entry name" value="lon"/>
    <property type="match status" value="1"/>
</dbReference>
<dbReference type="InterPro" id="IPR008269">
    <property type="entry name" value="Lon_proteolytic"/>
</dbReference>
<accession>A0AA36Y4Y7</accession>
<dbReference type="InterPro" id="IPR003959">
    <property type="entry name" value="ATPase_AAA_core"/>
</dbReference>
<dbReference type="PRINTS" id="PR00830">
    <property type="entry name" value="ENDOLAPTASE"/>
</dbReference>
<evidence type="ECO:0000256" key="6">
    <source>
        <dbReference type="ARBA" id="ARBA00050665"/>
    </source>
</evidence>
<keyword evidence="5 10" id="KW-0067">ATP-binding</keyword>
<dbReference type="InterPro" id="IPR004815">
    <property type="entry name" value="Lon_bac/euk-typ"/>
</dbReference>
<dbReference type="PANTHER" id="PTHR43718">
    <property type="entry name" value="LON PROTEASE"/>
    <property type="match status" value="1"/>
</dbReference>
<keyword evidence="1 10" id="KW-0645">Protease</keyword>
<dbReference type="Pfam" id="PF00004">
    <property type="entry name" value="AAA"/>
    <property type="match status" value="1"/>
</dbReference>
<keyword evidence="4 10" id="KW-0720">Serine protease</keyword>
<dbReference type="CDD" id="cd19500">
    <property type="entry name" value="RecA-like_Lon"/>
    <property type="match status" value="1"/>
</dbReference>
<dbReference type="GO" id="GO:0005524">
    <property type="term" value="F:ATP binding"/>
    <property type="evidence" value="ECO:0007669"/>
    <property type="project" value="UniProtKB-KW"/>
</dbReference>
<evidence type="ECO:0000256" key="13">
    <source>
        <dbReference type="PROSITE-ProRule" id="PRU01122"/>
    </source>
</evidence>
<dbReference type="InterPro" id="IPR015947">
    <property type="entry name" value="PUA-like_sf"/>
</dbReference>
<dbReference type="AlphaFoldDB" id="A0AA36Y4Y7"/>
<feature type="region of interest" description="Disordered" evidence="15">
    <location>
        <begin position="773"/>
        <end position="810"/>
    </location>
</feature>
<evidence type="ECO:0000256" key="7">
    <source>
        <dbReference type="ARBA" id="ARBA00053875"/>
    </source>
</evidence>
<reference evidence="18 19" key="1">
    <citation type="submission" date="2011-10" db="EMBL/GenBank/DDBJ databases">
        <title>The Genome Sequence of Lachnospiraceae bacterium ACC2.</title>
        <authorList>
            <consortium name="The Broad Institute Genome Sequencing Platform"/>
            <person name="Earl A."/>
            <person name="Ward D."/>
            <person name="Feldgarden M."/>
            <person name="Gevers D."/>
            <person name="Sizova M."/>
            <person name="Hazen A."/>
            <person name="Epstein S."/>
            <person name="Young S.K."/>
            <person name="Zeng Q."/>
            <person name="Gargeya S."/>
            <person name="Fitzgerald M."/>
            <person name="Haas B."/>
            <person name="Abouelleil A."/>
            <person name="Alvarado L."/>
            <person name="Arachchi H.M."/>
            <person name="Berlin A."/>
            <person name="Brown A."/>
            <person name="Chapman S.B."/>
            <person name="Chen Z."/>
            <person name="Dunbar C."/>
            <person name="Freedman E."/>
            <person name="Gearin G."/>
            <person name="Goldberg J."/>
            <person name="Griggs A."/>
            <person name="Gujja S."/>
            <person name="Heiman D."/>
            <person name="Howarth C."/>
            <person name="Larson L."/>
            <person name="Lui A."/>
            <person name="MacDonald P.J.P."/>
            <person name="Montmayeur A."/>
            <person name="Murphy C."/>
            <person name="Neiman D."/>
            <person name="Pearson M."/>
            <person name="Priest M."/>
            <person name="Roberts A."/>
            <person name="Saif S."/>
            <person name="Shea T."/>
            <person name="Shenoy N."/>
            <person name="Sisk P."/>
            <person name="Stolte C."/>
            <person name="Sykes S."/>
            <person name="Wortman J."/>
            <person name="Nusbaum C."/>
            <person name="Birren B."/>
        </authorList>
    </citation>
    <scope>NUCLEOTIDE SEQUENCE [LARGE SCALE GENOMIC DNA]</scope>
    <source>
        <strain evidence="18 19">ACC2</strain>
    </source>
</reference>
<dbReference type="GO" id="GO:0004176">
    <property type="term" value="F:ATP-dependent peptidase activity"/>
    <property type="evidence" value="ECO:0007669"/>
    <property type="project" value="UniProtKB-UniRule"/>
</dbReference>
<feature type="domain" description="Lon N-terminal" evidence="17">
    <location>
        <begin position="7"/>
        <end position="202"/>
    </location>
</feature>
<dbReference type="PROSITE" id="PS01046">
    <property type="entry name" value="LON_SER"/>
    <property type="match status" value="1"/>
</dbReference>
<dbReference type="InterPro" id="IPR003593">
    <property type="entry name" value="AAA+_ATPase"/>
</dbReference>
<feature type="binding site" evidence="12">
    <location>
        <begin position="354"/>
        <end position="361"/>
    </location>
    <ligand>
        <name>ATP</name>
        <dbReference type="ChEBI" id="CHEBI:30616"/>
    </ligand>
</feature>
<dbReference type="FunFam" id="3.40.50.300:FF:000021">
    <property type="entry name" value="Lon protease homolog"/>
    <property type="match status" value="1"/>
</dbReference>
<dbReference type="InterPro" id="IPR027417">
    <property type="entry name" value="P-loop_NTPase"/>
</dbReference>
<evidence type="ECO:0000313" key="18">
    <source>
        <dbReference type="EMBL" id="EHO17014.1"/>
    </source>
</evidence>
<dbReference type="InterPro" id="IPR054594">
    <property type="entry name" value="Lon_lid"/>
</dbReference>
<dbReference type="InterPro" id="IPR008268">
    <property type="entry name" value="Peptidase_S16_AS"/>
</dbReference>
<evidence type="ECO:0000256" key="1">
    <source>
        <dbReference type="ARBA" id="ARBA00022670"/>
    </source>
</evidence>
<evidence type="ECO:0000256" key="4">
    <source>
        <dbReference type="ARBA" id="ARBA00022825"/>
    </source>
</evidence>
<evidence type="ECO:0000256" key="12">
    <source>
        <dbReference type="PIRSR" id="PIRSR001174-2"/>
    </source>
</evidence>
<dbReference type="SMART" id="SM00382">
    <property type="entry name" value="AAA"/>
    <property type="match status" value="1"/>
</dbReference>
<comment type="subcellular location">
    <subcellularLocation>
        <location evidence="10">Cytoplasm</location>
    </subcellularLocation>
</comment>
<keyword evidence="10" id="KW-0963">Cytoplasm</keyword>
<feature type="domain" description="Lon proteolytic" evidence="16">
    <location>
        <begin position="591"/>
        <end position="772"/>
    </location>
</feature>
<feature type="compositionally biased region" description="Acidic residues" evidence="15">
    <location>
        <begin position="801"/>
        <end position="810"/>
    </location>
</feature>
<dbReference type="InterPro" id="IPR014721">
    <property type="entry name" value="Ribsml_uS5_D2-typ_fold_subgr"/>
</dbReference>
<evidence type="ECO:0000256" key="2">
    <source>
        <dbReference type="ARBA" id="ARBA00022741"/>
    </source>
</evidence>
<dbReference type="Gene3D" id="3.30.230.10">
    <property type="match status" value="1"/>
</dbReference>
<dbReference type="PROSITE" id="PS51787">
    <property type="entry name" value="LON_N"/>
    <property type="match status" value="1"/>
</dbReference>
<feature type="active site" evidence="11 13">
    <location>
        <position position="678"/>
    </location>
</feature>
<dbReference type="Gene3D" id="2.30.130.40">
    <property type="entry name" value="LON domain-like"/>
    <property type="match status" value="1"/>
</dbReference>
<evidence type="ECO:0000256" key="9">
    <source>
        <dbReference type="ARBA" id="ARBA00071934"/>
    </source>
</evidence>
<dbReference type="InterPro" id="IPR020568">
    <property type="entry name" value="Ribosomal_Su5_D2-typ_SF"/>
</dbReference>
<comment type="subunit">
    <text evidence="10">Homohexamer. Organized in a ring with a central cavity.</text>
</comment>
<protein>
    <recommendedName>
        <fullName evidence="9 10">Lon protease</fullName>
        <ecNumber evidence="8 10">3.4.21.53</ecNumber>
    </recommendedName>
</protein>
<evidence type="ECO:0000259" key="17">
    <source>
        <dbReference type="PROSITE" id="PS51787"/>
    </source>
</evidence>